<organism evidence="2 3">
    <name type="scientific">Fistulifera solaris</name>
    <name type="common">Oleaginous diatom</name>
    <dbReference type="NCBI Taxonomy" id="1519565"/>
    <lineage>
        <taxon>Eukaryota</taxon>
        <taxon>Sar</taxon>
        <taxon>Stramenopiles</taxon>
        <taxon>Ochrophyta</taxon>
        <taxon>Bacillariophyta</taxon>
        <taxon>Bacillariophyceae</taxon>
        <taxon>Bacillariophycidae</taxon>
        <taxon>Naviculales</taxon>
        <taxon>Naviculaceae</taxon>
        <taxon>Fistulifera</taxon>
    </lineage>
</organism>
<name>A0A1Z5KLR4_FISSO</name>
<dbReference type="InterPro" id="IPR037473">
    <property type="entry name" value="Lcp-like"/>
</dbReference>
<keyword evidence="3" id="KW-1185">Reference proteome</keyword>
<dbReference type="GO" id="GO:0016491">
    <property type="term" value="F:oxidoreductase activity"/>
    <property type="evidence" value="ECO:0007669"/>
    <property type="project" value="InterPro"/>
</dbReference>
<feature type="domain" description="ER-bound oxygenase mpaB/mpaB'/Rubber oxygenase catalytic" evidence="1">
    <location>
        <begin position="171"/>
        <end position="393"/>
    </location>
</feature>
<accession>A0A1Z5KLR4</accession>
<dbReference type="OrthoDB" id="6361347at2759"/>
<evidence type="ECO:0000259" key="1">
    <source>
        <dbReference type="Pfam" id="PF09995"/>
    </source>
</evidence>
<dbReference type="Pfam" id="PF09995">
    <property type="entry name" value="MPAB_Lcp_cat"/>
    <property type="match status" value="1"/>
</dbReference>
<dbReference type="PANTHER" id="PTHR37539:SF1">
    <property type="entry name" value="ER-BOUND OXYGENASE MPAB_MPAB'_RUBBER OXYGENASE CATALYTIC DOMAIN-CONTAINING PROTEIN"/>
    <property type="match status" value="1"/>
</dbReference>
<dbReference type="EMBL" id="BDSP01000253">
    <property type="protein sequence ID" value="GAX27270.1"/>
    <property type="molecule type" value="Genomic_DNA"/>
</dbReference>
<dbReference type="InParanoid" id="A0A1Z5KLR4"/>
<reference evidence="2 3" key="1">
    <citation type="journal article" date="2015" name="Plant Cell">
        <title>Oil accumulation by the oleaginous diatom Fistulifera solaris as revealed by the genome and transcriptome.</title>
        <authorList>
            <person name="Tanaka T."/>
            <person name="Maeda Y."/>
            <person name="Veluchamy A."/>
            <person name="Tanaka M."/>
            <person name="Abida H."/>
            <person name="Marechal E."/>
            <person name="Bowler C."/>
            <person name="Muto M."/>
            <person name="Sunaga Y."/>
            <person name="Tanaka M."/>
            <person name="Yoshino T."/>
            <person name="Taniguchi T."/>
            <person name="Fukuda Y."/>
            <person name="Nemoto M."/>
            <person name="Matsumoto M."/>
            <person name="Wong P.S."/>
            <person name="Aburatani S."/>
            <person name="Fujibuchi W."/>
        </authorList>
    </citation>
    <scope>NUCLEOTIDE SEQUENCE [LARGE SCALE GENOMIC DNA]</scope>
    <source>
        <strain evidence="2 3">JPCC DA0580</strain>
    </source>
</reference>
<dbReference type="Proteomes" id="UP000198406">
    <property type="component" value="Unassembled WGS sequence"/>
</dbReference>
<proteinExistence type="predicted"/>
<dbReference type="InterPro" id="IPR018713">
    <property type="entry name" value="MPAB/Lcp_cat_dom"/>
</dbReference>
<evidence type="ECO:0000313" key="2">
    <source>
        <dbReference type="EMBL" id="GAX27270.1"/>
    </source>
</evidence>
<dbReference type="AlphaFoldDB" id="A0A1Z5KLR4"/>
<comment type="caution">
    <text evidence="2">The sequence shown here is derived from an EMBL/GenBank/DDBJ whole genome shotgun (WGS) entry which is preliminary data.</text>
</comment>
<gene>
    <name evidence="2" type="ORF">FisN_13Lh164</name>
</gene>
<protein>
    <recommendedName>
        <fullName evidence="1">ER-bound oxygenase mpaB/mpaB'/Rubber oxygenase catalytic domain-containing protein</fullName>
    </recommendedName>
</protein>
<evidence type="ECO:0000313" key="3">
    <source>
        <dbReference type="Proteomes" id="UP000198406"/>
    </source>
</evidence>
<sequence>MFDALNLASLQPPKNYPPKSQLVDLYGVKVLFHSILDGGRYFTEDDLEPFRMEGDPLVDEIFTLLRKEQRPIRPYDDLLSMARSAHDNIDIKKVEPSMADDKMSKLVEKYSKVPDWVDTQQLERGQRVYLAYTPAMSMSLYYRSLVPGFSLPKIAAVLQATGYLTPPSSRESVMNRLSDTAGMVLACMLSMESILPNGKGWEACLQVRFLHAKVRDRLMRSQRWDRKKNGIPINQEDMAATLLAFSHNSLLGVEITLGRPLSDAERLDYTALWRYIGWLLGVHVNETHKERNIDPLGPGWDRSRPDPLEHSKAVFSSILLHLMKPDDSSIRIAHHLLHIGRTLENEKFSKREDDWFYVRAARCRQLIGDPLADALKLPYHPTWLGRLRMGVFMSIYNAVIFIYTMASLPWSPVRSLVVEFHRSRIERYFQNWENAHSKRMTKTFKKAKSSCPFGFVSGMVESDVS</sequence>
<dbReference type="PANTHER" id="PTHR37539">
    <property type="entry name" value="SECRETED PROTEIN-RELATED"/>
    <property type="match status" value="1"/>
</dbReference>